<name>U9TQZ7_RHIID</name>
<dbReference type="PANTHER" id="PTHR46954">
    <property type="entry name" value="C2H2-TYPE DOMAIN-CONTAINING PROTEIN"/>
    <property type="match status" value="1"/>
</dbReference>
<dbReference type="EMBL" id="KI287014">
    <property type="protein sequence ID" value="ESA10520.1"/>
    <property type="molecule type" value="Genomic_DNA"/>
</dbReference>
<sequence>MARTTLKSYFLPHQSNSLAAKAHHHSAWVAVAGVSRTEMREHLDSHYCLASVKCAKQFASTFANVSVIISQDDNAKIGLGCLHESNDELQTGRLAIFSHMQDLESLLSNSQYDYVLKTDETIRPIWILLVDGGPDENPRHLKNIKIYCQLFKKFDLDFLSIRTHAPDQSKYNPVERGMATLSGKLAGITLPIDHFGTHLDSQGKVIDAELAIQNFRYSGEALCELWRRD</sequence>
<dbReference type="HOGENOM" id="CLU_067883_0_0_1"/>
<gene>
    <name evidence="1" type="ORF">GLOINDRAFT_29355</name>
</gene>
<proteinExistence type="predicted"/>
<dbReference type="PANTHER" id="PTHR46954:SF1">
    <property type="entry name" value="C2H2-TYPE DOMAIN-CONTAINING PROTEIN"/>
    <property type="match status" value="1"/>
</dbReference>
<organism evidence="1">
    <name type="scientific">Rhizophagus irregularis (strain DAOM 181602 / DAOM 197198 / MUCL 43194)</name>
    <name type="common">Arbuscular mycorrhizal fungus</name>
    <name type="synonym">Glomus intraradices</name>
    <dbReference type="NCBI Taxonomy" id="747089"/>
    <lineage>
        <taxon>Eukaryota</taxon>
        <taxon>Fungi</taxon>
        <taxon>Fungi incertae sedis</taxon>
        <taxon>Mucoromycota</taxon>
        <taxon>Glomeromycotina</taxon>
        <taxon>Glomeromycetes</taxon>
        <taxon>Glomerales</taxon>
        <taxon>Glomeraceae</taxon>
        <taxon>Rhizophagus</taxon>
    </lineage>
</organism>
<accession>U9TQZ7</accession>
<evidence type="ECO:0000313" key="1">
    <source>
        <dbReference type="EMBL" id="ESA10520.1"/>
    </source>
</evidence>
<protein>
    <submittedName>
        <fullName evidence="1">Uncharacterized protein</fullName>
    </submittedName>
</protein>
<dbReference type="AlphaFoldDB" id="U9TQZ7"/>
<reference evidence="1" key="1">
    <citation type="submission" date="2013-07" db="EMBL/GenBank/DDBJ databases">
        <title>The genome of an arbuscular mycorrhizal fungus provides insights into the evolution of the oldest plant symbiosis.</title>
        <authorList>
            <consortium name="DOE Joint Genome Institute"/>
            <person name="Tisserant E."/>
            <person name="Malbreil M."/>
            <person name="Kuo A."/>
            <person name="Kohler A."/>
            <person name="Symeonidi A."/>
            <person name="Balestrini R."/>
            <person name="Charron P."/>
            <person name="Duensing N."/>
            <person name="Frei-dit-Frey N."/>
            <person name="Gianinazzi-Pearson V."/>
            <person name="Gilbert B."/>
            <person name="Handa Y."/>
            <person name="Hijri M."/>
            <person name="Kaul R."/>
            <person name="Kawaguchi M."/>
            <person name="Krajinski F."/>
            <person name="Lammers P."/>
            <person name="Lapierre D."/>
            <person name="Masclaux F.G."/>
            <person name="Murat C."/>
            <person name="Morin E."/>
            <person name="Ndikumana S."/>
            <person name="Pagni M."/>
            <person name="Petitpierre D."/>
            <person name="Requena N."/>
            <person name="Rosikiewicz P."/>
            <person name="Riley R."/>
            <person name="Saito K."/>
            <person name="San Clemente H."/>
            <person name="Shapiro H."/>
            <person name="van Tuinen D."/>
            <person name="Becard G."/>
            <person name="Bonfante P."/>
            <person name="Paszkowski U."/>
            <person name="Shachar-Hill Y."/>
            <person name="Young J.P."/>
            <person name="Sanders I.R."/>
            <person name="Henrissat B."/>
            <person name="Rensing S.A."/>
            <person name="Grigoriev I.V."/>
            <person name="Corradi N."/>
            <person name="Roux C."/>
            <person name="Martin F."/>
        </authorList>
    </citation>
    <scope>NUCLEOTIDE SEQUENCE</scope>
    <source>
        <strain evidence="1">DAOM 197198</strain>
    </source>
</reference>